<dbReference type="PANTHER" id="PTHR48104">
    <property type="entry name" value="METACASPASE-4"/>
    <property type="match status" value="1"/>
</dbReference>
<dbReference type="InterPro" id="IPR011600">
    <property type="entry name" value="Pept_C14_caspase"/>
</dbReference>
<dbReference type="PANTHER" id="PTHR48104:SF30">
    <property type="entry name" value="METACASPASE-1"/>
    <property type="match status" value="1"/>
</dbReference>
<dbReference type="InterPro" id="IPR050452">
    <property type="entry name" value="Metacaspase"/>
</dbReference>
<dbReference type="Proteomes" id="UP000803844">
    <property type="component" value="Unassembled WGS sequence"/>
</dbReference>
<proteinExistence type="inferred from homology"/>
<protein>
    <recommendedName>
        <fullName evidence="2">Peptidase C14 caspase domain-containing protein</fullName>
    </recommendedName>
</protein>
<dbReference type="GeneID" id="63838037"/>
<dbReference type="GO" id="GO:0004197">
    <property type="term" value="F:cysteine-type endopeptidase activity"/>
    <property type="evidence" value="ECO:0007669"/>
    <property type="project" value="InterPro"/>
</dbReference>
<dbReference type="Gene3D" id="3.40.50.1460">
    <property type="match status" value="1"/>
</dbReference>
<dbReference type="RefSeq" id="XP_040771498.1">
    <property type="nucleotide sequence ID" value="XM_040920908.1"/>
</dbReference>
<dbReference type="EMBL" id="MU032352">
    <property type="protein sequence ID" value="KAF3760519.1"/>
    <property type="molecule type" value="Genomic_DNA"/>
</dbReference>
<sequence length="626" mass="68422">MASARHFAVLIGVDFYIREPLSSCVRDVDLVEAYLETLRQKNRFNLLHITKLTASKPASQASDLQKPPESDEALATLQNIKETLSRVASEAVKGDHVYVHYSGHGTVMRDGELALVPFGCEDGVENPLRDCLAGKDLANFLNKAVVKGVKVLLALDCCFSGKISRHNQPDAVRYLPFVPRTETGGVEMLRPYEAGQGVFRSDNATFRGTTVLADWLMDPKGYTILTACGPAQTTHGLRFADGKLHGALTYVLVRALQKLGALNMSHMVVFKIICAMFVAMASSQIPQLKGSGDFTFFGELHGPDDCFFPIIKLSNGQIILQAGEIMGVHENDKLVIAPLSAFASEKWDHEHGLATARNVGGVTAEVKLEVGGGSGEHGQPSQEENVLLPPGYTEATAPVKATVNGLGGFEIRDREGRAIDFDALSLLPAHSTSARSQVIRVLAYLARYHDIVQLKPLGESETLRNAVDVGLFRESGASFPDIQVVDVVDGEVLQLLIINKGEQSIYVNVFCLAGNWEIQNNLTAENTVLSSQKHAESEEDFTADIRFKMMVPEESILRGIHSCEDIFKVFLTTRQVPLADLAAVKPLLRGSPAKWEDDLRDSWLARTFHVRTSYNPDIAVAALRSS</sequence>
<keyword evidence="4" id="KW-1185">Reference proteome</keyword>
<organism evidence="3 4">
    <name type="scientific">Cryphonectria parasitica (strain ATCC 38755 / EP155)</name>
    <dbReference type="NCBI Taxonomy" id="660469"/>
    <lineage>
        <taxon>Eukaryota</taxon>
        <taxon>Fungi</taxon>
        <taxon>Dikarya</taxon>
        <taxon>Ascomycota</taxon>
        <taxon>Pezizomycotina</taxon>
        <taxon>Sordariomycetes</taxon>
        <taxon>Sordariomycetidae</taxon>
        <taxon>Diaporthales</taxon>
        <taxon>Cryphonectriaceae</taxon>
        <taxon>Cryphonectria-Endothia species complex</taxon>
        <taxon>Cryphonectria</taxon>
    </lineage>
</organism>
<dbReference type="Pfam" id="PF00656">
    <property type="entry name" value="Peptidase_C14"/>
    <property type="match status" value="1"/>
</dbReference>
<comment type="similarity">
    <text evidence="1">Belongs to the peptidase C14B family.</text>
</comment>
<reference evidence="3" key="1">
    <citation type="journal article" date="2020" name="Phytopathology">
        <title>Genome sequence of the chestnut blight fungus Cryphonectria parasitica EP155: A fundamental resource for an archetypical invasive plant pathogen.</title>
        <authorList>
            <person name="Crouch J.A."/>
            <person name="Dawe A."/>
            <person name="Aerts A."/>
            <person name="Barry K."/>
            <person name="Churchill A.C.L."/>
            <person name="Grimwood J."/>
            <person name="Hillman B."/>
            <person name="Milgroom M.G."/>
            <person name="Pangilinan J."/>
            <person name="Smith M."/>
            <person name="Salamov A."/>
            <person name="Schmutz J."/>
            <person name="Yadav J."/>
            <person name="Grigoriev I.V."/>
            <person name="Nuss D."/>
        </authorList>
    </citation>
    <scope>NUCLEOTIDE SEQUENCE</scope>
    <source>
        <strain evidence="3">EP155</strain>
    </source>
</reference>
<gene>
    <name evidence="3" type="ORF">M406DRAFT_334152</name>
</gene>
<feature type="domain" description="Peptidase C14 caspase" evidence="2">
    <location>
        <begin position="5"/>
        <end position="289"/>
    </location>
</feature>
<evidence type="ECO:0000313" key="3">
    <source>
        <dbReference type="EMBL" id="KAF3760519.1"/>
    </source>
</evidence>
<dbReference type="AlphaFoldDB" id="A0A9P5CI49"/>
<name>A0A9P5CI49_CRYP1</name>
<accession>A0A9P5CI49</accession>
<evidence type="ECO:0000259" key="2">
    <source>
        <dbReference type="Pfam" id="PF00656"/>
    </source>
</evidence>
<comment type="caution">
    <text evidence="3">The sequence shown here is derived from an EMBL/GenBank/DDBJ whole genome shotgun (WGS) entry which is preliminary data.</text>
</comment>
<evidence type="ECO:0000256" key="1">
    <source>
        <dbReference type="ARBA" id="ARBA00009005"/>
    </source>
</evidence>
<evidence type="ECO:0000313" key="4">
    <source>
        <dbReference type="Proteomes" id="UP000803844"/>
    </source>
</evidence>
<dbReference type="OrthoDB" id="3223806at2759"/>
<dbReference type="GO" id="GO:0006508">
    <property type="term" value="P:proteolysis"/>
    <property type="evidence" value="ECO:0007669"/>
    <property type="project" value="InterPro"/>
</dbReference>
<dbReference type="GO" id="GO:0005737">
    <property type="term" value="C:cytoplasm"/>
    <property type="evidence" value="ECO:0007669"/>
    <property type="project" value="TreeGrafter"/>
</dbReference>